<proteinExistence type="predicted"/>
<sequence length="38" mass="4459">MLIPSYRELMTILFVCQGFLLYDSHRLNASYSLGFLVF</sequence>
<reference evidence="1 2" key="1">
    <citation type="journal article" date="2013" name="Genome Announc.">
        <title>Draft Genome Sequence of Psychrobacter aquaticus Strain CMS 56T, Isolated from a Cyanobacterial Mat Sample Collected from Water Bodies in the McMurdo Dry Valley Region of Antarctica.</title>
        <authorList>
            <person name="Reddy G.S."/>
            <person name="Ara S."/>
            <person name="Singh A."/>
            <person name="Kumar Pinnaka A."/>
            <person name="Shivaji S."/>
        </authorList>
    </citation>
    <scope>NUCLEOTIDE SEQUENCE [LARGE SCALE GENOMIC DNA]</scope>
    <source>
        <strain evidence="1 2">CMS 56</strain>
    </source>
</reference>
<keyword evidence="2" id="KW-1185">Reference proteome</keyword>
<protein>
    <submittedName>
        <fullName evidence="1">Uncharacterized protein</fullName>
    </submittedName>
</protein>
<dbReference type="PATRIC" id="fig|1354303.4.peg.49"/>
<name>U4T6Q4_9GAMM</name>
<dbReference type="AlphaFoldDB" id="U4T6Q4"/>
<organism evidence="1 2">
    <name type="scientific">Psychrobacter aquaticus CMS 56</name>
    <dbReference type="NCBI Taxonomy" id="1354303"/>
    <lineage>
        <taxon>Bacteria</taxon>
        <taxon>Pseudomonadati</taxon>
        <taxon>Pseudomonadota</taxon>
        <taxon>Gammaproteobacteria</taxon>
        <taxon>Moraxellales</taxon>
        <taxon>Moraxellaceae</taxon>
        <taxon>Psychrobacter</taxon>
    </lineage>
</organism>
<dbReference type="Proteomes" id="UP000016761">
    <property type="component" value="Unassembled WGS sequence"/>
</dbReference>
<evidence type="ECO:0000313" key="1">
    <source>
        <dbReference type="EMBL" id="ERL57052.1"/>
    </source>
</evidence>
<comment type="caution">
    <text evidence="1">The sequence shown here is derived from an EMBL/GenBank/DDBJ whole genome shotgun (WGS) entry which is preliminary data.</text>
</comment>
<evidence type="ECO:0000313" key="2">
    <source>
        <dbReference type="Proteomes" id="UP000016761"/>
    </source>
</evidence>
<accession>U4T6Q4</accession>
<dbReference type="EMBL" id="AUSW01000004">
    <property type="protein sequence ID" value="ERL57052.1"/>
    <property type="molecule type" value="Genomic_DNA"/>
</dbReference>
<gene>
    <name evidence="1" type="ORF">M917_0049</name>
</gene>